<dbReference type="OrthoDB" id="3982631at2759"/>
<dbReference type="AlphaFoldDB" id="A0A1E3PAJ7"/>
<keyword evidence="2" id="KW-1185">Reference proteome</keyword>
<reference evidence="1 2" key="1">
    <citation type="journal article" date="2016" name="Proc. Natl. Acad. Sci. U.S.A.">
        <title>Comparative genomics of biotechnologically important yeasts.</title>
        <authorList>
            <person name="Riley R."/>
            <person name="Haridas S."/>
            <person name="Wolfe K.H."/>
            <person name="Lopes M.R."/>
            <person name="Hittinger C.T."/>
            <person name="Goeker M."/>
            <person name="Salamov A.A."/>
            <person name="Wisecaver J.H."/>
            <person name="Long T.M."/>
            <person name="Calvey C.H."/>
            <person name="Aerts A.L."/>
            <person name="Barry K.W."/>
            <person name="Choi C."/>
            <person name="Clum A."/>
            <person name="Coughlan A.Y."/>
            <person name="Deshpande S."/>
            <person name="Douglass A.P."/>
            <person name="Hanson S.J."/>
            <person name="Klenk H.-P."/>
            <person name="LaButti K.M."/>
            <person name="Lapidus A."/>
            <person name="Lindquist E.A."/>
            <person name="Lipzen A.M."/>
            <person name="Meier-Kolthoff J.P."/>
            <person name="Ohm R.A."/>
            <person name="Otillar R.P."/>
            <person name="Pangilinan J.L."/>
            <person name="Peng Y."/>
            <person name="Rokas A."/>
            <person name="Rosa C.A."/>
            <person name="Scheuner C."/>
            <person name="Sibirny A.A."/>
            <person name="Slot J.C."/>
            <person name="Stielow J.B."/>
            <person name="Sun H."/>
            <person name="Kurtzman C.P."/>
            <person name="Blackwell M."/>
            <person name="Grigoriev I.V."/>
            <person name="Jeffries T.W."/>
        </authorList>
    </citation>
    <scope>NUCLEOTIDE SEQUENCE [LARGE SCALE GENOMIC DNA]</scope>
    <source>
        <strain evidence="2">ATCC 58044 / CBS 1984 / NCYC 433 / NRRL Y-366-8</strain>
    </source>
</reference>
<dbReference type="Proteomes" id="UP000094112">
    <property type="component" value="Unassembled WGS sequence"/>
</dbReference>
<dbReference type="EMBL" id="KV454208">
    <property type="protein sequence ID" value="ODQ62433.1"/>
    <property type="molecule type" value="Genomic_DNA"/>
</dbReference>
<evidence type="ECO:0000313" key="1">
    <source>
        <dbReference type="EMBL" id="ODQ62433.1"/>
    </source>
</evidence>
<name>A0A1E3PAJ7_WICAA</name>
<proteinExistence type="predicted"/>
<sequence length="105" mass="11538">MLATKQSATILATRRYFSSTFIKALKDSSKASATLINLSSPSSSSVEGGNSFKSFAEYRKSAIQHGPLKKTLINDVGFKPILTDYKDYGVSDIFAKTARSNDYRE</sequence>
<gene>
    <name evidence="1" type="ORF">WICANDRAFT_60490</name>
</gene>
<dbReference type="GeneID" id="30200247"/>
<dbReference type="RefSeq" id="XP_019041640.1">
    <property type="nucleotide sequence ID" value="XM_019183001.1"/>
</dbReference>
<accession>A0A1E3PAJ7</accession>
<organism evidence="1 2">
    <name type="scientific">Wickerhamomyces anomalus (strain ATCC 58044 / CBS 1984 / NCYC 433 / NRRL Y-366-8)</name>
    <name type="common">Yeast</name>
    <name type="synonym">Hansenula anomala</name>
    <dbReference type="NCBI Taxonomy" id="683960"/>
    <lineage>
        <taxon>Eukaryota</taxon>
        <taxon>Fungi</taxon>
        <taxon>Dikarya</taxon>
        <taxon>Ascomycota</taxon>
        <taxon>Saccharomycotina</taxon>
        <taxon>Saccharomycetes</taxon>
        <taxon>Phaffomycetales</taxon>
        <taxon>Wickerhamomycetaceae</taxon>
        <taxon>Wickerhamomyces</taxon>
    </lineage>
</organism>
<evidence type="ECO:0000313" key="2">
    <source>
        <dbReference type="Proteomes" id="UP000094112"/>
    </source>
</evidence>
<protein>
    <submittedName>
        <fullName evidence="1">Uncharacterized protein</fullName>
    </submittedName>
</protein>